<accession>A0AAD3QVV5</accession>
<reference evidence="1" key="1">
    <citation type="submission" date="2022-08" db="EMBL/GenBank/DDBJ databases">
        <title>Genome sequencing of akame (Lates japonicus).</title>
        <authorList>
            <person name="Hashiguchi Y."/>
            <person name="Takahashi H."/>
        </authorList>
    </citation>
    <scope>NUCLEOTIDE SEQUENCE</scope>
    <source>
        <strain evidence="1">Kochi</strain>
    </source>
</reference>
<organism evidence="1 2">
    <name type="scientific">Lates japonicus</name>
    <name type="common">Japanese lates</name>
    <dbReference type="NCBI Taxonomy" id="270547"/>
    <lineage>
        <taxon>Eukaryota</taxon>
        <taxon>Metazoa</taxon>
        <taxon>Chordata</taxon>
        <taxon>Craniata</taxon>
        <taxon>Vertebrata</taxon>
        <taxon>Euteleostomi</taxon>
        <taxon>Actinopterygii</taxon>
        <taxon>Neopterygii</taxon>
        <taxon>Teleostei</taxon>
        <taxon>Neoteleostei</taxon>
        <taxon>Acanthomorphata</taxon>
        <taxon>Carangaria</taxon>
        <taxon>Carangaria incertae sedis</taxon>
        <taxon>Centropomidae</taxon>
        <taxon>Lates</taxon>
    </lineage>
</organism>
<sequence length="139" mass="15461">MEGKLTSRLWRGSPCGSLRSTFQEIRIKTTRLVFTAAEKEILNPPGLHWDYWFDIVCRKWITTSNGLSSPIGGSMNLGLGCVCRPVCWPFGSDTQITVSCPHTSHPSCRSLAMKPFTDPPEALHHRAQLCAASWWASQG</sequence>
<dbReference type="Proteomes" id="UP001279410">
    <property type="component" value="Unassembled WGS sequence"/>
</dbReference>
<name>A0AAD3QVV5_LATJO</name>
<evidence type="ECO:0000313" key="2">
    <source>
        <dbReference type="Proteomes" id="UP001279410"/>
    </source>
</evidence>
<gene>
    <name evidence="1" type="ORF">AKAME5_000057100</name>
</gene>
<keyword evidence="2" id="KW-1185">Reference proteome</keyword>
<dbReference type="EMBL" id="BRZM01000001">
    <property type="protein sequence ID" value="GLD46173.1"/>
    <property type="molecule type" value="Genomic_DNA"/>
</dbReference>
<dbReference type="AlphaFoldDB" id="A0AAD3QVV5"/>
<comment type="caution">
    <text evidence="1">The sequence shown here is derived from an EMBL/GenBank/DDBJ whole genome shotgun (WGS) entry which is preliminary data.</text>
</comment>
<protein>
    <submittedName>
        <fullName evidence="1">Protein Wnt-5a-like protein</fullName>
    </submittedName>
</protein>
<evidence type="ECO:0000313" key="1">
    <source>
        <dbReference type="EMBL" id="GLD46173.1"/>
    </source>
</evidence>
<proteinExistence type="predicted"/>